<evidence type="ECO:0000313" key="8">
    <source>
        <dbReference type="EMBL" id="MBN9669727.1"/>
    </source>
</evidence>
<evidence type="ECO:0000313" key="9">
    <source>
        <dbReference type="Proteomes" id="UP000664096"/>
    </source>
</evidence>
<dbReference type="CDD" id="cd03216">
    <property type="entry name" value="ABC_Carb_Monos_I"/>
    <property type="match status" value="1"/>
</dbReference>
<dbReference type="SUPFAM" id="SSF52540">
    <property type="entry name" value="P-loop containing nucleoside triphosphate hydrolases"/>
    <property type="match status" value="2"/>
</dbReference>
<evidence type="ECO:0000256" key="3">
    <source>
        <dbReference type="ARBA" id="ARBA00022597"/>
    </source>
</evidence>
<dbReference type="RefSeq" id="WP_207139269.1">
    <property type="nucleotide sequence ID" value="NZ_JAEKJZ010000001.1"/>
</dbReference>
<dbReference type="AlphaFoldDB" id="A0A939EBU4"/>
<dbReference type="GO" id="GO:0005524">
    <property type="term" value="F:ATP binding"/>
    <property type="evidence" value="ECO:0007669"/>
    <property type="project" value="UniProtKB-KW"/>
</dbReference>
<evidence type="ECO:0000256" key="5">
    <source>
        <dbReference type="ARBA" id="ARBA00022741"/>
    </source>
</evidence>
<feature type="domain" description="ABC transporter" evidence="7">
    <location>
        <begin position="252"/>
        <end position="492"/>
    </location>
</feature>
<dbReference type="InterPro" id="IPR027417">
    <property type="entry name" value="P-loop_NTPase"/>
</dbReference>
<evidence type="ECO:0000256" key="6">
    <source>
        <dbReference type="ARBA" id="ARBA00022840"/>
    </source>
</evidence>
<dbReference type="PANTHER" id="PTHR43790">
    <property type="entry name" value="CARBOHYDRATE TRANSPORT ATP-BINDING PROTEIN MG119-RELATED"/>
    <property type="match status" value="1"/>
</dbReference>
<comment type="caution">
    <text evidence="8">The sequence shown here is derived from an EMBL/GenBank/DDBJ whole genome shotgun (WGS) entry which is preliminary data.</text>
</comment>
<accession>A0A939EBU4</accession>
<dbReference type="Pfam" id="PF00005">
    <property type="entry name" value="ABC_tran"/>
    <property type="match status" value="2"/>
</dbReference>
<keyword evidence="6 8" id="KW-0067">ATP-binding</keyword>
<dbReference type="PROSITE" id="PS00211">
    <property type="entry name" value="ABC_TRANSPORTER_1"/>
    <property type="match status" value="1"/>
</dbReference>
<evidence type="ECO:0000256" key="2">
    <source>
        <dbReference type="ARBA" id="ARBA00022448"/>
    </source>
</evidence>
<keyword evidence="3" id="KW-0762">Sugar transport</keyword>
<organism evidence="8 9">
    <name type="scientific">Roseibium aggregatum</name>
    <dbReference type="NCBI Taxonomy" id="187304"/>
    <lineage>
        <taxon>Bacteria</taxon>
        <taxon>Pseudomonadati</taxon>
        <taxon>Pseudomonadota</taxon>
        <taxon>Alphaproteobacteria</taxon>
        <taxon>Hyphomicrobiales</taxon>
        <taxon>Stappiaceae</taxon>
        <taxon>Roseibium</taxon>
    </lineage>
</organism>
<dbReference type="SMART" id="SM00382">
    <property type="entry name" value="AAA"/>
    <property type="match status" value="2"/>
</dbReference>
<dbReference type="Gene3D" id="3.40.50.300">
    <property type="entry name" value="P-loop containing nucleotide triphosphate hydrolases"/>
    <property type="match status" value="2"/>
</dbReference>
<dbReference type="InterPro" id="IPR003593">
    <property type="entry name" value="AAA+_ATPase"/>
</dbReference>
<sequence length="497" mass="52620">MMPNALRLRNVSKSFGTFKALDNVDFSVRAGEVHALLGENGAGKSTLMNIACGLYAPDEGHVEVDGEAVSMSDARDAANKGIGMVHQHFKLVPAFTVLENIVLFNPGRQAAEIASQAQDLAGKMGFDLDLSRRTGSLGIAEQQRLEILKVLVAGARFVILDEPTAVLSDQEARALMTIIRGLAASGSAVIMVTHKLHEALGHSDRITVMRGGKRIAETSPGEMDAAKLTTLIVGEQIVETPAPSAVIGKTRVRLSSVRVPGRSGRKGLEGIDFRVRGGEIYGVAGVAGNGQNELADVLMGTAEQTGGSIEFEGHGDISTLPPGGRRKAGFAAIPVDRYRHGLAGRRSVAENYAVNGVLSGSYGGWLRFNRGQARKQTQKAIQAFDVQGVRGTGMRAGLLSGGNAQKLVIAREFETMPEVVLAHSPSRGLDVRAGAAVHERLRAARDSGAAVILISEDLDEIFLLSDRIGVLSGGRMVAEFEAPANRNDVGKAMISHE</sequence>
<dbReference type="InterPro" id="IPR050107">
    <property type="entry name" value="ABC_carbohydrate_import_ATPase"/>
</dbReference>
<evidence type="ECO:0000256" key="1">
    <source>
        <dbReference type="ARBA" id="ARBA00005417"/>
    </source>
</evidence>
<dbReference type="PANTHER" id="PTHR43790:SF9">
    <property type="entry name" value="GALACTOFURANOSE TRANSPORTER ATP-BINDING PROTEIN YTFR"/>
    <property type="match status" value="1"/>
</dbReference>
<dbReference type="EMBL" id="JAEKJZ010000001">
    <property type="protein sequence ID" value="MBN9669727.1"/>
    <property type="molecule type" value="Genomic_DNA"/>
</dbReference>
<evidence type="ECO:0000256" key="4">
    <source>
        <dbReference type="ARBA" id="ARBA00022737"/>
    </source>
</evidence>
<keyword evidence="2" id="KW-0813">Transport</keyword>
<protein>
    <submittedName>
        <fullName evidence="8">ABC transporter ATP-binding protein</fullName>
    </submittedName>
</protein>
<dbReference type="InterPro" id="IPR003439">
    <property type="entry name" value="ABC_transporter-like_ATP-bd"/>
</dbReference>
<reference evidence="8" key="1">
    <citation type="submission" date="2020-12" db="EMBL/GenBank/DDBJ databases">
        <title>Oil enriched cultivation method for isolating marine PHA-producing bacteria.</title>
        <authorList>
            <person name="Zheng W."/>
            <person name="Yu S."/>
            <person name="Huang Y."/>
        </authorList>
    </citation>
    <scope>NUCLEOTIDE SEQUENCE</scope>
    <source>
        <strain evidence="8">SY-2-12</strain>
    </source>
</reference>
<keyword evidence="5" id="KW-0547">Nucleotide-binding</keyword>
<dbReference type="PROSITE" id="PS50893">
    <property type="entry name" value="ABC_TRANSPORTER_2"/>
    <property type="match status" value="2"/>
</dbReference>
<feature type="domain" description="ABC transporter" evidence="7">
    <location>
        <begin position="6"/>
        <end position="236"/>
    </location>
</feature>
<dbReference type="InterPro" id="IPR017871">
    <property type="entry name" value="ABC_transporter-like_CS"/>
</dbReference>
<comment type="similarity">
    <text evidence="1">Belongs to the ABC transporter superfamily.</text>
</comment>
<evidence type="ECO:0000259" key="7">
    <source>
        <dbReference type="PROSITE" id="PS50893"/>
    </source>
</evidence>
<name>A0A939EBU4_9HYPH</name>
<dbReference type="Proteomes" id="UP000664096">
    <property type="component" value="Unassembled WGS sequence"/>
</dbReference>
<keyword evidence="4" id="KW-0677">Repeat</keyword>
<gene>
    <name evidence="8" type="ORF">JF539_05210</name>
</gene>
<dbReference type="GO" id="GO:0016887">
    <property type="term" value="F:ATP hydrolysis activity"/>
    <property type="evidence" value="ECO:0007669"/>
    <property type="project" value="InterPro"/>
</dbReference>
<dbReference type="CDD" id="cd03215">
    <property type="entry name" value="ABC_Carb_Monos_II"/>
    <property type="match status" value="1"/>
</dbReference>
<proteinExistence type="inferred from homology"/>